<sequence length="92" mass="9921">MLTIALFAAALSFDGGQAVSVITTAPAPDARRDAAAEGAVPTRRVCRLQRATGSNMQQRVCRDVPAAGTEFQDQQTRDFMRSNQRVRTPDVG</sequence>
<organism evidence="2 3">
    <name type="scientific">Brevundimonas lenta</name>
    <dbReference type="NCBI Taxonomy" id="424796"/>
    <lineage>
        <taxon>Bacteria</taxon>
        <taxon>Pseudomonadati</taxon>
        <taxon>Pseudomonadota</taxon>
        <taxon>Alphaproteobacteria</taxon>
        <taxon>Caulobacterales</taxon>
        <taxon>Caulobacteraceae</taxon>
        <taxon>Brevundimonas</taxon>
    </lineage>
</organism>
<evidence type="ECO:0000313" key="2">
    <source>
        <dbReference type="EMBL" id="MBB4081624.1"/>
    </source>
</evidence>
<dbReference type="EMBL" id="JACIDM010000001">
    <property type="protein sequence ID" value="MBB4081624.1"/>
    <property type="molecule type" value="Genomic_DNA"/>
</dbReference>
<feature type="region of interest" description="Disordered" evidence="1">
    <location>
        <begin position="68"/>
        <end position="92"/>
    </location>
</feature>
<proteinExistence type="predicted"/>
<reference evidence="2 3" key="1">
    <citation type="submission" date="2020-08" db="EMBL/GenBank/DDBJ databases">
        <title>Genomic Encyclopedia of Type Strains, Phase IV (KMG-IV): sequencing the most valuable type-strain genomes for metagenomic binning, comparative biology and taxonomic classification.</title>
        <authorList>
            <person name="Goeker M."/>
        </authorList>
    </citation>
    <scope>NUCLEOTIDE SEQUENCE [LARGE SCALE GENOMIC DNA]</scope>
    <source>
        <strain evidence="2 3">DSM 23960</strain>
    </source>
</reference>
<accession>A0A7W6JAN8</accession>
<evidence type="ECO:0000313" key="3">
    <source>
        <dbReference type="Proteomes" id="UP000529946"/>
    </source>
</evidence>
<name>A0A7W6JAN8_9CAUL</name>
<keyword evidence="3" id="KW-1185">Reference proteome</keyword>
<dbReference type="Proteomes" id="UP000529946">
    <property type="component" value="Unassembled WGS sequence"/>
</dbReference>
<evidence type="ECO:0000256" key="1">
    <source>
        <dbReference type="SAM" id="MobiDB-lite"/>
    </source>
</evidence>
<protein>
    <submittedName>
        <fullName evidence="2">Uncharacterized protein</fullName>
    </submittedName>
</protein>
<dbReference type="AlphaFoldDB" id="A0A7W6JAN8"/>
<dbReference type="RefSeq" id="WP_183202474.1">
    <property type="nucleotide sequence ID" value="NZ_BAAAER010000002.1"/>
</dbReference>
<comment type="caution">
    <text evidence="2">The sequence shown here is derived from an EMBL/GenBank/DDBJ whole genome shotgun (WGS) entry which is preliminary data.</text>
</comment>
<gene>
    <name evidence="2" type="ORF">GGR12_000463</name>
</gene>